<comment type="similarity">
    <text evidence="1">Belongs to the SurE nucleotidase family.</text>
</comment>
<keyword evidence="3" id="KW-0378">Hydrolase</keyword>
<dbReference type="PANTHER" id="PTHR30457">
    <property type="entry name" value="5'-NUCLEOTIDASE SURE"/>
    <property type="match status" value="1"/>
</dbReference>
<dbReference type="Proteomes" id="UP000799772">
    <property type="component" value="Unassembled WGS sequence"/>
</dbReference>
<feature type="chain" id="PRO_5040450115" evidence="4">
    <location>
        <begin position="22"/>
        <end position="370"/>
    </location>
</feature>
<feature type="domain" description="Survival protein SurE-like phosphatase/nucleotidase" evidence="5">
    <location>
        <begin position="24"/>
        <end position="246"/>
    </location>
</feature>
<dbReference type="GO" id="GO:0008252">
    <property type="term" value="F:nucleotidase activity"/>
    <property type="evidence" value="ECO:0007669"/>
    <property type="project" value="InterPro"/>
</dbReference>
<evidence type="ECO:0000259" key="5">
    <source>
        <dbReference type="Pfam" id="PF01975"/>
    </source>
</evidence>
<feature type="signal peptide" evidence="4">
    <location>
        <begin position="1"/>
        <end position="21"/>
    </location>
</feature>
<dbReference type="Gene3D" id="3.40.1210.10">
    <property type="entry name" value="Survival protein SurE-like phosphatase/nucleotidase"/>
    <property type="match status" value="1"/>
</dbReference>
<evidence type="ECO:0000256" key="1">
    <source>
        <dbReference type="ARBA" id="ARBA00011062"/>
    </source>
</evidence>
<reference evidence="6" key="1">
    <citation type="journal article" date="2020" name="Stud. Mycol.">
        <title>101 Dothideomycetes genomes: a test case for predicting lifestyles and emergence of pathogens.</title>
        <authorList>
            <person name="Haridas S."/>
            <person name="Albert R."/>
            <person name="Binder M."/>
            <person name="Bloem J."/>
            <person name="Labutti K."/>
            <person name="Salamov A."/>
            <person name="Andreopoulos B."/>
            <person name="Baker S."/>
            <person name="Barry K."/>
            <person name="Bills G."/>
            <person name="Bluhm B."/>
            <person name="Cannon C."/>
            <person name="Castanera R."/>
            <person name="Culley D."/>
            <person name="Daum C."/>
            <person name="Ezra D."/>
            <person name="Gonzalez J."/>
            <person name="Henrissat B."/>
            <person name="Kuo A."/>
            <person name="Liang C."/>
            <person name="Lipzen A."/>
            <person name="Lutzoni F."/>
            <person name="Magnuson J."/>
            <person name="Mondo S."/>
            <person name="Nolan M."/>
            <person name="Ohm R."/>
            <person name="Pangilinan J."/>
            <person name="Park H.-J."/>
            <person name="Ramirez L."/>
            <person name="Alfaro M."/>
            <person name="Sun H."/>
            <person name="Tritt A."/>
            <person name="Yoshinaga Y."/>
            <person name="Zwiers L.-H."/>
            <person name="Turgeon B."/>
            <person name="Goodwin S."/>
            <person name="Spatafora J."/>
            <person name="Crous P."/>
            <person name="Grigoriev I."/>
        </authorList>
    </citation>
    <scope>NUCLEOTIDE SEQUENCE</scope>
    <source>
        <strain evidence="6">CBS 133067</strain>
    </source>
</reference>
<dbReference type="SUPFAM" id="SSF64167">
    <property type="entry name" value="SurE-like"/>
    <property type="match status" value="1"/>
</dbReference>
<evidence type="ECO:0000256" key="3">
    <source>
        <dbReference type="ARBA" id="ARBA00022801"/>
    </source>
</evidence>
<evidence type="ECO:0000256" key="4">
    <source>
        <dbReference type="SAM" id="SignalP"/>
    </source>
</evidence>
<dbReference type="InterPro" id="IPR036523">
    <property type="entry name" value="SurE-like_sf"/>
</dbReference>
<protein>
    <submittedName>
        <fullName evidence="6">5'/3'-nucleotidase sure</fullName>
    </submittedName>
</protein>
<evidence type="ECO:0000256" key="2">
    <source>
        <dbReference type="ARBA" id="ARBA00022723"/>
    </source>
</evidence>
<keyword evidence="2" id="KW-0479">Metal-binding</keyword>
<keyword evidence="7" id="KW-1185">Reference proteome</keyword>
<dbReference type="GO" id="GO:0046872">
    <property type="term" value="F:metal ion binding"/>
    <property type="evidence" value="ECO:0007669"/>
    <property type="project" value="UniProtKB-KW"/>
</dbReference>
<dbReference type="EMBL" id="ML978121">
    <property type="protein sequence ID" value="KAF2104425.1"/>
    <property type="molecule type" value="Genomic_DNA"/>
</dbReference>
<sequence>MQYSFAAIAITALTLTSSVSSLNILLGNDDGFASAQIRETYRLLKEKGHTVVIVSEADNESGQGGRSVFTSDPTLPNGSEFGIIPPGAPSIGTDPNDHNIWQVQSYAATSSTSNMRRYYNGTPAATAFVAFDYVLPNFAPFKKPDLVVAGPNFGNNLGTFFYTLSGTAGYTYNSIGRGYPGIMFSGGNSEQRSFEWINKTTPSGFPDPATIQAQLAVDIVETLVKNSKPGERLMPLGYGISVNTPVITSLTNDSCVNPPFVQTRLTGGADYDQALFNKTSGLFTFQNIVPPGGNVCYHGDCSLPGETVIVNSGCFSSVSVFTVDYDASIGPVQTSIRSRLEPLVKFQGKSSGKGGFPTHHWTGRYARGMK</sequence>
<accession>A0A9P4MBI7</accession>
<dbReference type="InterPro" id="IPR002828">
    <property type="entry name" value="SurE-like_Pase/nucleotidase"/>
</dbReference>
<dbReference type="AlphaFoldDB" id="A0A9P4MBI7"/>
<evidence type="ECO:0000313" key="6">
    <source>
        <dbReference type="EMBL" id="KAF2104425.1"/>
    </source>
</evidence>
<dbReference type="OrthoDB" id="4018688at2759"/>
<comment type="caution">
    <text evidence="6">The sequence shown here is derived from an EMBL/GenBank/DDBJ whole genome shotgun (WGS) entry which is preliminary data.</text>
</comment>
<dbReference type="PANTHER" id="PTHR30457:SF0">
    <property type="entry name" value="PHOSPHATASE, PUTATIVE (AFU_ORTHOLOGUE AFUA_4G01070)-RELATED"/>
    <property type="match status" value="1"/>
</dbReference>
<evidence type="ECO:0000313" key="7">
    <source>
        <dbReference type="Proteomes" id="UP000799772"/>
    </source>
</evidence>
<organism evidence="6 7">
    <name type="scientific">Rhizodiscina lignyota</name>
    <dbReference type="NCBI Taxonomy" id="1504668"/>
    <lineage>
        <taxon>Eukaryota</taxon>
        <taxon>Fungi</taxon>
        <taxon>Dikarya</taxon>
        <taxon>Ascomycota</taxon>
        <taxon>Pezizomycotina</taxon>
        <taxon>Dothideomycetes</taxon>
        <taxon>Pleosporomycetidae</taxon>
        <taxon>Aulographales</taxon>
        <taxon>Rhizodiscinaceae</taxon>
        <taxon>Rhizodiscina</taxon>
    </lineage>
</organism>
<proteinExistence type="inferred from homology"/>
<gene>
    <name evidence="6" type="ORF">NA57DRAFT_70631</name>
</gene>
<dbReference type="InterPro" id="IPR030048">
    <property type="entry name" value="SurE"/>
</dbReference>
<keyword evidence="4" id="KW-0732">Signal</keyword>
<name>A0A9P4MBI7_9PEZI</name>
<dbReference type="Pfam" id="PF01975">
    <property type="entry name" value="SurE"/>
    <property type="match status" value="1"/>
</dbReference>